<feature type="region of interest" description="Disordered" evidence="7">
    <location>
        <begin position="532"/>
        <end position="571"/>
    </location>
</feature>
<reference evidence="10 11" key="1">
    <citation type="submission" date="2020-10" db="EMBL/GenBank/DDBJ databases">
        <title>Wide distribution of Phycisphaera-like planctomycetes from WD2101 soil group in peatlands and genome analysis of the first cultivated representative.</title>
        <authorList>
            <person name="Dedysh S.N."/>
            <person name="Beletsky A.V."/>
            <person name="Ivanova A."/>
            <person name="Kulichevskaya I.S."/>
            <person name="Suzina N.E."/>
            <person name="Philippov D.A."/>
            <person name="Rakitin A.L."/>
            <person name="Mardanov A.V."/>
            <person name="Ravin N.V."/>
        </authorList>
    </citation>
    <scope>NUCLEOTIDE SEQUENCE [LARGE SCALE GENOMIC DNA]</scope>
    <source>
        <strain evidence="10 11">M1803</strain>
    </source>
</reference>
<keyword evidence="8" id="KW-0472">Membrane</keyword>
<dbReference type="Gene3D" id="3.30.1120.10">
    <property type="match status" value="1"/>
</dbReference>
<feature type="domain" description="Sulfatase N-terminal" evidence="9">
    <location>
        <begin position="75"/>
        <end position="411"/>
    </location>
</feature>
<keyword evidence="3" id="KW-0479">Metal-binding</keyword>
<dbReference type="GO" id="GO:0004065">
    <property type="term" value="F:arylsulfatase activity"/>
    <property type="evidence" value="ECO:0007669"/>
    <property type="project" value="TreeGrafter"/>
</dbReference>
<dbReference type="Proteomes" id="UP000593765">
    <property type="component" value="Chromosome"/>
</dbReference>
<keyword evidence="8" id="KW-1133">Transmembrane helix</keyword>
<evidence type="ECO:0000313" key="11">
    <source>
        <dbReference type="Proteomes" id="UP000593765"/>
    </source>
</evidence>
<feature type="compositionally biased region" description="Polar residues" evidence="7">
    <location>
        <begin position="1"/>
        <end position="27"/>
    </location>
</feature>
<gene>
    <name evidence="10" type="ORF">IPV69_08260</name>
</gene>
<comment type="cofactor">
    <cofactor evidence="1">
        <name>Ca(2+)</name>
        <dbReference type="ChEBI" id="CHEBI:29108"/>
    </cofactor>
</comment>
<keyword evidence="11" id="KW-1185">Reference proteome</keyword>
<keyword evidence="4" id="KW-0732">Signal</keyword>
<feature type="compositionally biased region" description="Basic and acidic residues" evidence="7">
    <location>
        <begin position="532"/>
        <end position="548"/>
    </location>
</feature>
<keyword evidence="5" id="KW-0378">Hydrolase</keyword>
<dbReference type="GO" id="GO:0046872">
    <property type="term" value="F:metal ion binding"/>
    <property type="evidence" value="ECO:0007669"/>
    <property type="project" value="UniProtKB-KW"/>
</dbReference>
<evidence type="ECO:0000256" key="8">
    <source>
        <dbReference type="SAM" id="Phobius"/>
    </source>
</evidence>
<dbReference type="Pfam" id="PF00884">
    <property type="entry name" value="Sulfatase"/>
    <property type="match status" value="1"/>
</dbReference>
<dbReference type="CDD" id="cd16144">
    <property type="entry name" value="ARS_like"/>
    <property type="match status" value="1"/>
</dbReference>
<dbReference type="KEGG" id="hbs:IPV69_08260"/>
<evidence type="ECO:0000256" key="5">
    <source>
        <dbReference type="ARBA" id="ARBA00022801"/>
    </source>
</evidence>
<evidence type="ECO:0000256" key="7">
    <source>
        <dbReference type="SAM" id="MobiDB-lite"/>
    </source>
</evidence>
<evidence type="ECO:0000256" key="6">
    <source>
        <dbReference type="ARBA" id="ARBA00022837"/>
    </source>
</evidence>
<dbReference type="PANTHER" id="PTHR42693">
    <property type="entry name" value="ARYLSULFATASE FAMILY MEMBER"/>
    <property type="match status" value="1"/>
</dbReference>
<evidence type="ECO:0000256" key="1">
    <source>
        <dbReference type="ARBA" id="ARBA00001913"/>
    </source>
</evidence>
<protein>
    <submittedName>
        <fullName evidence="10">Sulfatase</fullName>
    </submittedName>
</protein>
<dbReference type="AlphaFoldDB" id="A0A7M2X0Z6"/>
<dbReference type="PANTHER" id="PTHR42693:SF42">
    <property type="entry name" value="ARYLSULFATASE G"/>
    <property type="match status" value="1"/>
</dbReference>
<keyword evidence="8" id="KW-0812">Transmembrane</keyword>
<feature type="region of interest" description="Disordered" evidence="7">
    <location>
        <begin position="1"/>
        <end position="32"/>
    </location>
</feature>
<comment type="similarity">
    <text evidence="2">Belongs to the sulfatase family.</text>
</comment>
<dbReference type="PROSITE" id="PS00523">
    <property type="entry name" value="SULFATASE_1"/>
    <property type="match status" value="1"/>
</dbReference>
<dbReference type="EMBL" id="CP063458">
    <property type="protein sequence ID" value="QOV91334.1"/>
    <property type="molecule type" value="Genomic_DNA"/>
</dbReference>
<organism evidence="10 11">
    <name type="scientific">Humisphaera borealis</name>
    <dbReference type="NCBI Taxonomy" id="2807512"/>
    <lineage>
        <taxon>Bacteria</taxon>
        <taxon>Pseudomonadati</taxon>
        <taxon>Planctomycetota</taxon>
        <taxon>Phycisphaerae</taxon>
        <taxon>Tepidisphaerales</taxon>
        <taxon>Tepidisphaeraceae</taxon>
        <taxon>Humisphaera</taxon>
    </lineage>
</organism>
<evidence type="ECO:0000256" key="2">
    <source>
        <dbReference type="ARBA" id="ARBA00008779"/>
    </source>
</evidence>
<feature type="transmembrane region" description="Helical" evidence="8">
    <location>
        <begin position="45"/>
        <end position="66"/>
    </location>
</feature>
<accession>A0A7M2X0Z6</accession>
<sequence>MTPDTRQQHQTGTASLVTSGPAGTSAQPPRLRTGRTRVISGSRMVFRALSLLVLASVIGPTAALAAGDKPAATKPNVLFILADDLGWADTTLYGHTRYYRTPNIERLAKRGMTFTRAYSASPLCSPTRSAILTGLSPARTGITTPNCHVPQVVLDVKPGKAAPPDKKSIAPIPPTRLKTEYRTLAETLKDAGYATGHFGKWHLGADPYSPLQQGFDVDVPHWSGPGPAGSYVAPWKFRDFDADPGEPNQHIEDRMAKEAVKFMERHKAAPFYLNYFMFSVHAPFDAKKSLIDKYRALANPADPQRSPTYAAMVESMDDAVGTLLDTLDRLGIADNTIVVFTADNGGNMYNEIDGTVPTSNAPLRGGKATMFEGGTRVPGIVVMPGVTLPGSRSDTIIQSEDYYPTLLEALSIKPAPDQRFDGISILPALKGGDLVRDGVFQYFPHDPGVPDWLPPAVSVHRGDWKLIRIFHGGEKGAHRYLLFNLRDDLGEKVNLAARKPELVAELDALIETFLANTKAVVPVANPAFDPAKYHPELEGVQTNKEKPRQKPATKPANPANPPKGKDDGETVLQGWKPRGCTATVKDGIVTLNKTGPAPFLGFAAGKYSGPTTVRLRIKSEAAVSHIDWLPDGLDKPARSAAFNYPGGDWQEVTVQLPATGPLGVVRIYLPAQAQPLQIDWIELQSGKEKHRTEF</sequence>
<dbReference type="SUPFAM" id="SSF53649">
    <property type="entry name" value="Alkaline phosphatase-like"/>
    <property type="match status" value="1"/>
</dbReference>
<evidence type="ECO:0000256" key="3">
    <source>
        <dbReference type="ARBA" id="ARBA00022723"/>
    </source>
</evidence>
<dbReference type="InterPro" id="IPR024607">
    <property type="entry name" value="Sulfatase_CS"/>
</dbReference>
<evidence type="ECO:0000256" key="4">
    <source>
        <dbReference type="ARBA" id="ARBA00022729"/>
    </source>
</evidence>
<keyword evidence="6" id="KW-0106">Calcium</keyword>
<evidence type="ECO:0000259" key="9">
    <source>
        <dbReference type="Pfam" id="PF00884"/>
    </source>
</evidence>
<evidence type="ECO:0000313" key="10">
    <source>
        <dbReference type="EMBL" id="QOV91334.1"/>
    </source>
</evidence>
<dbReference type="Gene3D" id="3.40.720.10">
    <property type="entry name" value="Alkaline Phosphatase, subunit A"/>
    <property type="match status" value="1"/>
</dbReference>
<dbReference type="InterPro" id="IPR017850">
    <property type="entry name" value="Alkaline_phosphatase_core_sf"/>
</dbReference>
<dbReference type="InterPro" id="IPR050738">
    <property type="entry name" value="Sulfatase"/>
</dbReference>
<name>A0A7M2X0Z6_9BACT</name>
<dbReference type="InterPro" id="IPR000917">
    <property type="entry name" value="Sulfatase_N"/>
</dbReference>
<proteinExistence type="inferred from homology"/>